<dbReference type="EMBL" id="CAJPDS010000028">
    <property type="protein sequence ID" value="CAF9921332.1"/>
    <property type="molecule type" value="Genomic_DNA"/>
</dbReference>
<dbReference type="PANTHER" id="PTHR33112">
    <property type="entry name" value="DOMAIN PROTEIN, PUTATIVE-RELATED"/>
    <property type="match status" value="1"/>
</dbReference>
<name>A0A8H3FEP9_9LECA</name>
<reference evidence="1" key="1">
    <citation type="submission" date="2021-03" db="EMBL/GenBank/DDBJ databases">
        <authorList>
            <person name="Tagirdzhanova G."/>
        </authorList>
    </citation>
    <scope>NUCLEOTIDE SEQUENCE</scope>
</reference>
<sequence length="211" mass="23777">MGGYYQSAYLVLSALDSADARDGFLRPRPDLNLTVSSADGKLRIRAQPPTRKQIFKRAALNKRGWALQERMLATRILHYSHTELFWECLNCTAREGSVGTMGYQINSGLIVDSDGDDLKASLYNTGTDPFSIEDGSFSLWYRIVKLYSRKTLSHSSDKMAAVAGLAAMIADKESARYNFGLWEQDIHDLTWTKATYTAARLENFPTWSWLS</sequence>
<comment type="caution">
    <text evidence="1">The sequence shown here is derived from an EMBL/GenBank/DDBJ whole genome shotgun (WGS) entry which is preliminary data.</text>
</comment>
<organism evidence="1 2">
    <name type="scientific">Heterodermia speciosa</name>
    <dbReference type="NCBI Taxonomy" id="116794"/>
    <lineage>
        <taxon>Eukaryota</taxon>
        <taxon>Fungi</taxon>
        <taxon>Dikarya</taxon>
        <taxon>Ascomycota</taxon>
        <taxon>Pezizomycotina</taxon>
        <taxon>Lecanoromycetes</taxon>
        <taxon>OSLEUM clade</taxon>
        <taxon>Lecanoromycetidae</taxon>
        <taxon>Caliciales</taxon>
        <taxon>Physciaceae</taxon>
        <taxon>Heterodermia</taxon>
    </lineage>
</organism>
<dbReference type="OrthoDB" id="5125733at2759"/>
<dbReference type="AlphaFoldDB" id="A0A8H3FEP9"/>
<proteinExistence type="predicted"/>
<protein>
    <submittedName>
        <fullName evidence="1">Uncharacterized protein</fullName>
    </submittedName>
</protein>
<dbReference type="Proteomes" id="UP000664521">
    <property type="component" value="Unassembled WGS sequence"/>
</dbReference>
<gene>
    <name evidence="1" type="ORF">HETSPECPRED_004494</name>
</gene>
<evidence type="ECO:0000313" key="1">
    <source>
        <dbReference type="EMBL" id="CAF9921332.1"/>
    </source>
</evidence>
<keyword evidence="2" id="KW-1185">Reference proteome</keyword>
<dbReference type="PANTHER" id="PTHR33112:SF16">
    <property type="entry name" value="HETEROKARYON INCOMPATIBILITY DOMAIN-CONTAINING PROTEIN"/>
    <property type="match status" value="1"/>
</dbReference>
<accession>A0A8H3FEP9</accession>
<evidence type="ECO:0000313" key="2">
    <source>
        <dbReference type="Proteomes" id="UP000664521"/>
    </source>
</evidence>